<dbReference type="OrthoDB" id="9790793at2"/>
<dbReference type="PANTHER" id="PTHR21272">
    <property type="entry name" value="CATABOLIC 3-DEHYDROQUINASE"/>
    <property type="match status" value="1"/>
</dbReference>
<evidence type="ECO:0000256" key="8">
    <source>
        <dbReference type="HAMAP-Rule" id="MF_00169"/>
    </source>
</evidence>
<dbReference type="HAMAP" id="MF_00169">
    <property type="entry name" value="AroQ"/>
    <property type="match status" value="1"/>
</dbReference>
<evidence type="ECO:0000256" key="4">
    <source>
        <dbReference type="ARBA" id="ARBA00011037"/>
    </source>
</evidence>
<feature type="binding site" evidence="8 10">
    <location>
        <position position="74"/>
    </location>
    <ligand>
        <name>substrate</name>
    </ligand>
</feature>
<dbReference type="Gene3D" id="3.40.50.9100">
    <property type="entry name" value="Dehydroquinase, class II"/>
    <property type="match status" value="1"/>
</dbReference>
<dbReference type="SUPFAM" id="SSF52304">
    <property type="entry name" value="Type II 3-dehydroquinate dehydratase"/>
    <property type="match status" value="1"/>
</dbReference>
<dbReference type="EMBL" id="AP019860">
    <property type="protein sequence ID" value="BBM87222.1"/>
    <property type="molecule type" value="Genomic_DNA"/>
</dbReference>
<dbReference type="AlphaFoldDB" id="A0A5S9F7G0"/>
<dbReference type="NCBIfam" id="NF003806">
    <property type="entry name" value="PRK05395.1-3"/>
    <property type="match status" value="1"/>
</dbReference>
<dbReference type="UniPathway" id="UPA00053">
    <property type="reaction ID" value="UER00086"/>
</dbReference>
<evidence type="ECO:0000313" key="13">
    <source>
        <dbReference type="Proteomes" id="UP000326354"/>
    </source>
</evidence>
<evidence type="ECO:0000256" key="3">
    <source>
        <dbReference type="ARBA" id="ARBA00004902"/>
    </source>
</evidence>
<keyword evidence="8" id="KW-0028">Amino-acid biosynthesis</keyword>
<evidence type="ECO:0000256" key="1">
    <source>
        <dbReference type="ARBA" id="ARBA00001864"/>
    </source>
</evidence>
<evidence type="ECO:0000256" key="6">
    <source>
        <dbReference type="ARBA" id="ARBA00012060"/>
    </source>
</evidence>
<dbReference type="InterPro" id="IPR018509">
    <property type="entry name" value="DHquinase_II_CS"/>
</dbReference>
<dbReference type="PANTHER" id="PTHR21272:SF3">
    <property type="entry name" value="CATABOLIC 3-DEHYDROQUINASE"/>
    <property type="match status" value="1"/>
</dbReference>
<name>A0A5S9F7G0_UABAM</name>
<evidence type="ECO:0000256" key="5">
    <source>
        <dbReference type="ARBA" id="ARBA00011193"/>
    </source>
</evidence>
<sequence length="147" mass="16359">MYKIYVVHGPNLNMLGVRETDVYGCLSLEEINGKITILAQELECKVSFFQSNHEGEMIDTIHDAANHYDGIIINPAAYTHTSVAIRDAIASITLPVVEVHLSNTHARESFRHHSYCAAVCIGRIEGFGAHSYLLALRGLCDFLQDKK</sequence>
<dbReference type="NCBIfam" id="NF003805">
    <property type="entry name" value="PRK05395.1-2"/>
    <property type="match status" value="1"/>
</dbReference>
<feature type="site" description="Transition state stabilizer" evidence="8 11">
    <location>
        <position position="18"/>
    </location>
</feature>
<feature type="active site" description="Proton acceptor" evidence="8 9">
    <location>
        <position position="23"/>
    </location>
</feature>
<dbReference type="PIRSF" id="PIRSF001399">
    <property type="entry name" value="DHquinase_II"/>
    <property type="match status" value="1"/>
</dbReference>
<dbReference type="InterPro" id="IPR001874">
    <property type="entry name" value="DHquinase_II"/>
</dbReference>
<dbReference type="EC" id="4.2.1.10" evidence="6 8"/>
<comment type="pathway">
    <text evidence="3 8">Metabolic intermediate biosynthesis; chorismate biosynthesis; chorismate from D-erythrose 4-phosphate and phosphoenolpyruvate: step 3/7.</text>
</comment>
<dbReference type="GO" id="GO:0009073">
    <property type="term" value="P:aromatic amino acid family biosynthetic process"/>
    <property type="evidence" value="ECO:0007669"/>
    <property type="project" value="UniProtKB-KW"/>
</dbReference>
<dbReference type="Pfam" id="PF01220">
    <property type="entry name" value="DHquinase_II"/>
    <property type="match status" value="1"/>
</dbReference>
<proteinExistence type="inferred from homology"/>
<evidence type="ECO:0000256" key="2">
    <source>
        <dbReference type="ARBA" id="ARBA00003924"/>
    </source>
</evidence>
<evidence type="ECO:0000256" key="11">
    <source>
        <dbReference type="PIRSR" id="PIRSR001399-3"/>
    </source>
</evidence>
<evidence type="ECO:0000256" key="9">
    <source>
        <dbReference type="PIRSR" id="PIRSR001399-1"/>
    </source>
</evidence>
<evidence type="ECO:0000256" key="10">
    <source>
        <dbReference type="PIRSR" id="PIRSR001399-2"/>
    </source>
</evidence>
<comment type="catalytic activity">
    <reaction evidence="1 8">
        <text>3-dehydroquinate = 3-dehydroshikimate + H2O</text>
        <dbReference type="Rhea" id="RHEA:21096"/>
        <dbReference type="ChEBI" id="CHEBI:15377"/>
        <dbReference type="ChEBI" id="CHEBI:16630"/>
        <dbReference type="ChEBI" id="CHEBI:32364"/>
        <dbReference type="EC" id="4.2.1.10"/>
    </reaction>
</comment>
<organism evidence="12 13">
    <name type="scientific">Uabimicrobium amorphum</name>
    <dbReference type="NCBI Taxonomy" id="2596890"/>
    <lineage>
        <taxon>Bacteria</taxon>
        <taxon>Pseudomonadati</taxon>
        <taxon>Planctomycetota</taxon>
        <taxon>Candidatus Uabimicrobiia</taxon>
        <taxon>Candidatus Uabimicrobiales</taxon>
        <taxon>Candidatus Uabimicrobiaceae</taxon>
        <taxon>Candidatus Uabimicrobium</taxon>
    </lineage>
</organism>
<dbReference type="CDD" id="cd00466">
    <property type="entry name" value="DHQase_II"/>
    <property type="match status" value="1"/>
</dbReference>
<comment type="function">
    <text evidence="2 8">Catalyzes a trans-dehydration via an enolate intermediate.</text>
</comment>
<dbReference type="InterPro" id="IPR036441">
    <property type="entry name" value="DHquinase_II_sf"/>
</dbReference>
<dbReference type="KEGG" id="uam:UABAM_05625"/>
<keyword evidence="13" id="KW-1185">Reference proteome</keyword>
<keyword evidence="8" id="KW-0057">Aromatic amino acid biosynthesis</keyword>
<dbReference type="GO" id="GO:0019631">
    <property type="term" value="P:quinate catabolic process"/>
    <property type="evidence" value="ECO:0007669"/>
    <property type="project" value="TreeGrafter"/>
</dbReference>
<dbReference type="PROSITE" id="PS01029">
    <property type="entry name" value="DEHYDROQUINASE_II"/>
    <property type="match status" value="1"/>
</dbReference>
<feature type="binding site" evidence="8 10">
    <location>
        <begin position="101"/>
        <end position="102"/>
    </location>
    <ligand>
        <name>substrate</name>
    </ligand>
</feature>
<keyword evidence="7 8" id="KW-0456">Lyase</keyword>
<accession>A0A5S9F7G0</accession>
<gene>
    <name evidence="8" type="primary">aroQ</name>
    <name evidence="12" type="ORF">UABAM_05625</name>
</gene>
<evidence type="ECO:0000256" key="7">
    <source>
        <dbReference type="ARBA" id="ARBA00023239"/>
    </source>
</evidence>
<feature type="binding site" evidence="8 10">
    <location>
        <position position="87"/>
    </location>
    <ligand>
        <name>substrate</name>
    </ligand>
</feature>
<comment type="similarity">
    <text evidence="4 8">Belongs to the type-II 3-dehydroquinase family.</text>
</comment>
<dbReference type="GO" id="GO:0003855">
    <property type="term" value="F:3-dehydroquinate dehydratase activity"/>
    <property type="evidence" value="ECO:0007669"/>
    <property type="project" value="UniProtKB-UniRule"/>
</dbReference>
<feature type="binding site" evidence="8 10">
    <location>
        <position position="80"/>
    </location>
    <ligand>
        <name>substrate</name>
    </ligand>
</feature>
<dbReference type="Proteomes" id="UP000326354">
    <property type="component" value="Chromosome"/>
</dbReference>
<dbReference type="RefSeq" id="WP_151971248.1">
    <property type="nucleotide sequence ID" value="NZ_AP019860.1"/>
</dbReference>
<comment type="subunit">
    <text evidence="5 8">Homododecamer.</text>
</comment>
<feature type="binding site" evidence="8 10">
    <location>
        <position position="111"/>
    </location>
    <ligand>
        <name>substrate</name>
    </ligand>
</feature>
<reference evidence="12 13" key="1">
    <citation type="submission" date="2019-08" db="EMBL/GenBank/DDBJ databases">
        <title>Complete genome sequence of Candidatus Uab amorphum.</title>
        <authorList>
            <person name="Shiratori T."/>
            <person name="Suzuki S."/>
            <person name="Kakizawa Y."/>
            <person name="Ishida K."/>
        </authorList>
    </citation>
    <scope>NUCLEOTIDE SEQUENCE [LARGE SCALE GENOMIC DNA]</scope>
    <source>
        <strain evidence="12 13">SRT547</strain>
    </source>
</reference>
<dbReference type="GO" id="GO:0008652">
    <property type="term" value="P:amino acid biosynthetic process"/>
    <property type="evidence" value="ECO:0007669"/>
    <property type="project" value="UniProtKB-KW"/>
</dbReference>
<protein>
    <recommendedName>
        <fullName evidence="6 8">3-dehydroquinate dehydratase</fullName>
        <shortName evidence="8">3-dehydroquinase</shortName>
        <ecNumber evidence="6 8">4.2.1.10</ecNumber>
    </recommendedName>
    <alternativeName>
        <fullName evidence="8">Type II DHQase</fullName>
    </alternativeName>
</protein>
<dbReference type="GO" id="GO:0009423">
    <property type="term" value="P:chorismate biosynthetic process"/>
    <property type="evidence" value="ECO:0007669"/>
    <property type="project" value="UniProtKB-UniRule"/>
</dbReference>
<dbReference type="NCBIfam" id="NF003807">
    <property type="entry name" value="PRK05395.1-4"/>
    <property type="match status" value="1"/>
</dbReference>
<feature type="active site" description="Proton donor" evidence="8 9">
    <location>
        <position position="100"/>
    </location>
</feature>
<dbReference type="NCBIfam" id="TIGR01088">
    <property type="entry name" value="aroQ"/>
    <property type="match status" value="1"/>
</dbReference>
<evidence type="ECO:0000313" key="12">
    <source>
        <dbReference type="EMBL" id="BBM87222.1"/>
    </source>
</evidence>